<name>A0A840IRF4_9PSEU</name>
<keyword evidence="2" id="KW-1185">Reference proteome</keyword>
<dbReference type="InterPro" id="IPR011990">
    <property type="entry name" value="TPR-like_helical_dom_sf"/>
</dbReference>
<evidence type="ECO:0000313" key="2">
    <source>
        <dbReference type="Proteomes" id="UP000581769"/>
    </source>
</evidence>
<organism evidence="1 2">
    <name type="scientific">Amycolatopsis jiangsuensis</name>
    <dbReference type="NCBI Taxonomy" id="1181879"/>
    <lineage>
        <taxon>Bacteria</taxon>
        <taxon>Bacillati</taxon>
        <taxon>Actinomycetota</taxon>
        <taxon>Actinomycetes</taxon>
        <taxon>Pseudonocardiales</taxon>
        <taxon>Pseudonocardiaceae</taxon>
        <taxon>Amycolatopsis</taxon>
    </lineage>
</organism>
<protein>
    <submittedName>
        <fullName evidence="1">Tetratricopeptide (TPR) repeat protein</fullName>
    </submittedName>
</protein>
<dbReference type="Gene3D" id="1.25.40.10">
    <property type="entry name" value="Tetratricopeptide repeat domain"/>
    <property type="match status" value="1"/>
</dbReference>
<proteinExistence type="predicted"/>
<evidence type="ECO:0000313" key="1">
    <source>
        <dbReference type="EMBL" id="MBB4683957.1"/>
    </source>
</evidence>
<comment type="caution">
    <text evidence="1">The sequence shown here is derived from an EMBL/GenBank/DDBJ whole genome shotgun (WGS) entry which is preliminary data.</text>
</comment>
<dbReference type="SUPFAM" id="SSF48452">
    <property type="entry name" value="TPR-like"/>
    <property type="match status" value="1"/>
</dbReference>
<sequence length="377" mass="41563">MADTRLQAVRRQLDYKAEEVIRMLLRRADELGTPVMSAASLKVKLSRWENGHEAVSQPYRRLFREVYGRTNDELGFPPEETDDEAEELVSRLTLARSVDAETVEIFRRQVDQARHVDRRLGGVPLLDQLRGNIDQLQGLLGFSTMRGQREALAGVLTEASALAGWEALDRNATRQSWEHHETAKSAAREAGSQILLAHSIAQQAFILIDLGEAEMAVEQLAEARRIAEHSAPPLLRSWMAAAHGEGLSAAGQRDNALRAFDAADVLLPTDPVDPSLPFLFLGGAHLDRWRGHALSKLGESDAIQQLNDALPRLPMDFIRAKTGMLVDLAIAYAAAGDRDAALTHARQARRLAAQIKSDRQLRRLGRLILPSSIPGAA</sequence>
<gene>
    <name evidence="1" type="ORF">BJY18_001442</name>
</gene>
<dbReference type="EMBL" id="JACHMG010000001">
    <property type="protein sequence ID" value="MBB4683957.1"/>
    <property type="molecule type" value="Genomic_DNA"/>
</dbReference>
<dbReference type="RefSeq" id="WP_184778741.1">
    <property type="nucleotide sequence ID" value="NZ_JACHMG010000001.1"/>
</dbReference>
<reference evidence="1 2" key="1">
    <citation type="submission" date="2020-08" db="EMBL/GenBank/DDBJ databases">
        <title>Sequencing the genomes of 1000 actinobacteria strains.</title>
        <authorList>
            <person name="Klenk H.-P."/>
        </authorList>
    </citation>
    <scope>NUCLEOTIDE SEQUENCE [LARGE SCALE GENOMIC DNA]</scope>
    <source>
        <strain evidence="1 2">DSM 45859</strain>
    </source>
</reference>
<dbReference type="AlphaFoldDB" id="A0A840IRF4"/>
<dbReference type="Proteomes" id="UP000581769">
    <property type="component" value="Unassembled WGS sequence"/>
</dbReference>
<accession>A0A840IRF4</accession>